<dbReference type="Proteomes" id="UP001164286">
    <property type="component" value="Unassembled WGS sequence"/>
</dbReference>
<feature type="transmembrane region" description="Helical" evidence="6">
    <location>
        <begin position="496"/>
        <end position="517"/>
    </location>
</feature>
<dbReference type="RefSeq" id="XP_052942199.1">
    <property type="nucleotide sequence ID" value="XM_053086215.1"/>
</dbReference>
<feature type="transmembrane region" description="Helical" evidence="6">
    <location>
        <begin position="345"/>
        <end position="367"/>
    </location>
</feature>
<proteinExistence type="inferred from homology"/>
<evidence type="ECO:0000313" key="8">
    <source>
        <dbReference type="Proteomes" id="UP001164286"/>
    </source>
</evidence>
<keyword evidence="8" id="KW-1185">Reference proteome</keyword>
<keyword evidence="4 6" id="KW-1133">Transmembrane helix</keyword>
<dbReference type="Pfam" id="PF05602">
    <property type="entry name" value="CLPTM1"/>
    <property type="match status" value="1"/>
</dbReference>
<evidence type="ECO:0000256" key="6">
    <source>
        <dbReference type="SAM" id="Phobius"/>
    </source>
</evidence>
<keyword evidence="3 6" id="KW-0812">Transmembrane</keyword>
<name>A0AA38H259_9TREE</name>
<comment type="caution">
    <text evidence="7">The sequence shown here is derived from an EMBL/GenBank/DDBJ whole genome shotgun (WGS) entry which is preliminary data.</text>
</comment>
<evidence type="ECO:0000313" key="7">
    <source>
        <dbReference type="EMBL" id="KAI9632422.1"/>
    </source>
</evidence>
<feature type="transmembrane region" description="Helical" evidence="6">
    <location>
        <begin position="467"/>
        <end position="490"/>
    </location>
</feature>
<evidence type="ECO:0000256" key="3">
    <source>
        <dbReference type="ARBA" id="ARBA00022692"/>
    </source>
</evidence>
<evidence type="ECO:0000256" key="2">
    <source>
        <dbReference type="ARBA" id="ARBA00009310"/>
    </source>
</evidence>
<dbReference type="GeneID" id="77725416"/>
<organism evidence="7 8">
    <name type="scientific">Dioszegia hungarica</name>
    <dbReference type="NCBI Taxonomy" id="4972"/>
    <lineage>
        <taxon>Eukaryota</taxon>
        <taxon>Fungi</taxon>
        <taxon>Dikarya</taxon>
        <taxon>Basidiomycota</taxon>
        <taxon>Agaricomycotina</taxon>
        <taxon>Tremellomycetes</taxon>
        <taxon>Tremellales</taxon>
        <taxon>Bulleribasidiaceae</taxon>
        <taxon>Dioszegia</taxon>
    </lineage>
</organism>
<reference evidence="7" key="1">
    <citation type="journal article" date="2022" name="G3 (Bethesda)">
        <title>High quality genome of the basidiomycete yeast Dioszegia hungarica PDD-24b-2 isolated from cloud water.</title>
        <authorList>
            <person name="Jarrige D."/>
            <person name="Haridas S."/>
            <person name="Bleykasten-Grosshans C."/>
            <person name="Joly M."/>
            <person name="Nadalig T."/>
            <person name="Sancelme M."/>
            <person name="Vuilleumier S."/>
            <person name="Grigoriev I.V."/>
            <person name="Amato P."/>
            <person name="Bringel F."/>
        </authorList>
    </citation>
    <scope>NUCLEOTIDE SEQUENCE</scope>
    <source>
        <strain evidence="7">PDD-24b-2</strain>
    </source>
</reference>
<sequence>MSQARQAAPAAPGAAPGAAQAEPANKFLGIAKSVAGFLALQMAMQYGMKYLGLSKSSPPPSPVPAAVPGSTTPGVVTPLNSGITTHNTSVPAEPAWDLGTSISMLLYTSLLETPSLANIEPVVRWDGLTYGNYADVRAEDLLLDVPQAVRTGNASWWMDVVLVKDGGTVKGRQADEVALYRKQLTRFLPKKRVRKEKKLIGGDESSATEHEPDLSLLPKEIVAHWATNLTLTIISNGGKAVISQLHPAAQPHYLIVPSTATTSTPKYYPPVFPNDFWLLRENIYPINATDAKLPLHVQYHAIGAMKFQMFASLGQGFEAAAASQGGGTGAEMDEVKRMLTETSPWLLITTALVTVLHMVFEMLAFSSDVKHWRKKDKDLVGVSLNTILTNCFVQLVILLYLQDSSEETSMMILFTQGIGLAIEAWKITKVTNVRIRPSQNIIGYHIAFEDKKVLSEDEKKTQEYDQLAFRIVSYFAAPGLVIYSIYSLMYQTHRSWYSFIVTTLAQAIYMFGFVQLIPQLIINYKLKSVAHMPMKAMVYKTLATVVDDFFAFCIRMPWLHRLACFRDDVVFVVLLYQRYIYRVDYSRINEFGQVAEGKVEPVGDVKEGEKGEVKAIRETRKTQ</sequence>
<accession>A0AA38H259</accession>
<comment type="similarity">
    <text evidence="2">Belongs to the CLPTM1 family.</text>
</comment>
<keyword evidence="5 6" id="KW-0472">Membrane</keyword>
<dbReference type="PANTHER" id="PTHR21347">
    <property type="entry name" value="CLEFT LIP AND PALATE ASSOCIATED TRANSMEMBRANE PROTEIN-RELATED"/>
    <property type="match status" value="1"/>
</dbReference>
<dbReference type="AlphaFoldDB" id="A0AA38H259"/>
<dbReference type="EMBL" id="JAKWFO010000014">
    <property type="protein sequence ID" value="KAI9632422.1"/>
    <property type="molecule type" value="Genomic_DNA"/>
</dbReference>
<dbReference type="InterPro" id="IPR008429">
    <property type="entry name" value="CLPTM1"/>
</dbReference>
<evidence type="ECO:0000256" key="4">
    <source>
        <dbReference type="ARBA" id="ARBA00022989"/>
    </source>
</evidence>
<evidence type="ECO:0000256" key="5">
    <source>
        <dbReference type="ARBA" id="ARBA00023136"/>
    </source>
</evidence>
<feature type="transmembrane region" description="Helical" evidence="6">
    <location>
        <begin position="379"/>
        <end position="402"/>
    </location>
</feature>
<dbReference type="PANTHER" id="PTHR21347:SF0">
    <property type="entry name" value="LIPID SCRAMBLASE CLPTM1L"/>
    <property type="match status" value="1"/>
</dbReference>
<gene>
    <name evidence="7" type="ORF">MKK02DRAFT_20196</name>
</gene>
<protein>
    <submittedName>
        <fullName evidence="7">Cleft lip and palate associated transmembrane protein</fullName>
    </submittedName>
</protein>
<comment type="subcellular location">
    <subcellularLocation>
        <location evidence="1">Membrane</location>
        <topology evidence="1">Multi-pass membrane protein</topology>
    </subcellularLocation>
</comment>
<dbReference type="GO" id="GO:0012505">
    <property type="term" value="C:endomembrane system"/>
    <property type="evidence" value="ECO:0007669"/>
    <property type="project" value="TreeGrafter"/>
</dbReference>
<evidence type="ECO:0000256" key="1">
    <source>
        <dbReference type="ARBA" id="ARBA00004141"/>
    </source>
</evidence>
<dbReference type="GO" id="GO:0016020">
    <property type="term" value="C:membrane"/>
    <property type="evidence" value="ECO:0007669"/>
    <property type="project" value="UniProtKB-SubCell"/>
</dbReference>